<name>A0A9P8Q5T2_WICPI</name>
<sequence length="395" mass="42660">MSSFNDHTVQSGTIPTSDEEQKFTSPSVTSQNNQAGYYGQEMNYSNSNVATAASASGGATGATYAYPVHIIDDQSSFTRANASTTGGGRAFGSYGEEVYDKEAGATSGAAGAVSGGYYMNKSSAARSIVLAILSILLILFLIIFGFLLIIPTGTLIKEWFVFQLDFTRLDFTQLFQQTSGNNTDVTGLQFSDSGISDLIRFGLFGYCTGSLNNFNDFVSTNCAKKNLWSVNLTDIISYQIQNEGSTEAKVLAAQYGLNFPNALNKIDSWQPKGTAICYIILLILSFFALGSMVWIVVVQATKGRTFKNGVFNFKAPLILVLTLSCVSLILYVIGAGAISNYAASTIVRGVKNQKDWGIIATRSVLFFLFSWIGFAVSLIVVMATALTLWLSLQSW</sequence>
<protein>
    <submittedName>
        <fullName evidence="3">Uncharacterized protein</fullName>
    </submittedName>
</protein>
<dbReference type="GO" id="GO:0031505">
    <property type="term" value="P:fungal-type cell wall organization"/>
    <property type="evidence" value="ECO:0007669"/>
    <property type="project" value="TreeGrafter"/>
</dbReference>
<comment type="caution">
    <text evidence="3">The sequence shown here is derived from an EMBL/GenBank/DDBJ whole genome shotgun (WGS) entry which is preliminary data.</text>
</comment>
<keyword evidence="4" id="KW-1185">Reference proteome</keyword>
<dbReference type="GO" id="GO:0005886">
    <property type="term" value="C:plasma membrane"/>
    <property type="evidence" value="ECO:0007669"/>
    <property type="project" value="TreeGrafter"/>
</dbReference>
<keyword evidence="2" id="KW-0472">Membrane</keyword>
<feature type="transmembrane region" description="Helical" evidence="2">
    <location>
        <begin position="128"/>
        <end position="150"/>
    </location>
</feature>
<feature type="compositionally biased region" description="Polar residues" evidence="1">
    <location>
        <begin position="1"/>
        <end position="16"/>
    </location>
</feature>
<feature type="region of interest" description="Disordered" evidence="1">
    <location>
        <begin position="1"/>
        <end position="34"/>
    </location>
</feature>
<feature type="transmembrane region" description="Helical" evidence="2">
    <location>
        <begin position="364"/>
        <end position="390"/>
    </location>
</feature>
<dbReference type="InterPro" id="IPR052413">
    <property type="entry name" value="SUR7_domain"/>
</dbReference>
<accession>A0A9P8Q5T2</accession>
<reference evidence="3" key="1">
    <citation type="journal article" date="2021" name="Open Biol.">
        <title>Shared evolutionary footprints suggest mitochondrial oxidative damage underlies multiple complex I losses in fungi.</title>
        <authorList>
            <person name="Schikora-Tamarit M.A."/>
            <person name="Marcet-Houben M."/>
            <person name="Nosek J."/>
            <person name="Gabaldon T."/>
        </authorList>
    </citation>
    <scope>NUCLEOTIDE SEQUENCE</scope>
    <source>
        <strain evidence="3">CBS2887</strain>
    </source>
</reference>
<proteinExistence type="predicted"/>
<feature type="compositionally biased region" description="Polar residues" evidence="1">
    <location>
        <begin position="23"/>
        <end position="34"/>
    </location>
</feature>
<feature type="transmembrane region" description="Helical" evidence="2">
    <location>
        <begin position="317"/>
        <end position="343"/>
    </location>
</feature>
<dbReference type="EMBL" id="JAEUBG010003034">
    <property type="protein sequence ID" value="KAH3683622.1"/>
    <property type="molecule type" value="Genomic_DNA"/>
</dbReference>
<evidence type="ECO:0000256" key="1">
    <source>
        <dbReference type="SAM" id="MobiDB-lite"/>
    </source>
</evidence>
<organism evidence="3 4">
    <name type="scientific">Wickerhamomyces pijperi</name>
    <name type="common">Yeast</name>
    <name type="synonym">Pichia pijperi</name>
    <dbReference type="NCBI Taxonomy" id="599730"/>
    <lineage>
        <taxon>Eukaryota</taxon>
        <taxon>Fungi</taxon>
        <taxon>Dikarya</taxon>
        <taxon>Ascomycota</taxon>
        <taxon>Saccharomycotina</taxon>
        <taxon>Saccharomycetes</taxon>
        <taxon>Phaffomycetales</taxon>
        <taxon>Wickerhamomycetaceae</taxon>
        <taxon>Wickerhamomyces</taxon>
    </lineage>
</organism>
<keyword evidence="2" id="KW-0812">Transmembrane</keyword>
<reference evidence="3" key="2">
    <citation type="submission" date="2021-01" db="EMBL/GenBank/DDBJ databases">
        <authorList>
            <person name="Schikora-Tamarit M.A."/>
        </authorList>
    </citation>
    <scope>NUCLEOTIDE SEQUENCE</scope>
    <source>
        <strain evidence="3">CBS2887</strain>
    </source>
</reference>
<keyword evidence="2" id="KW-1133">Transmembrane helix</keyword>
<evidence type="ECO:0000313" key="4">
    <source>
        <dbReference type="Proteomes" id="UP000774326"/>
    </source>
</evidence>
<feature type="transmembrane region" description="Helical" evidence="2">
    <location>
        <begin position="275"/>
        <end position="297"/>
    </location>
</feature>
<evidence type="ECO:0000313" key="3">
    <source>
        <dbReference type="EMBL" id="KAH3683622.1"/>
    </source>
</evidence>
<dbReference type="PANTHER" id="PTHR28019:SF2">
    <property type="entry name" value="CELL MEMBRANE PROTEIN YLR413W-RELATED"/>
    <property type="match status" value="1"/>
</dbReference>
<gene>
    <name evidence="3" type="ORF">WICPIJ_005404</name>
</gene>
<dbReference type="GO" id="GO:0051285">
    <property type="term" value="C:cell cortex of cell tip"/>
    <property type="evidence" value="ECO:0007669"/>
    <property type="project" value="TreeGrafter"/>
</dbReference>
<dbReference type="PANTHER" id="PTHR28019">
    <property type="entry name" value="CELL MEMBRANE PROTEIN YLR413W-RELATED"/>
    <property type="match status" value="1"/>
</dbReference>
<evidence type="ECO:0000256" key="2">
    <source>
        <dbReference type="SAM" id="Phobius"/>
    </source>
</evidence>
<dbReference type="OrthoDB" id="10605604at2759"/>
<dbReference type="Proteomes" id="UP000774326">
    <property type="component" value="Unassembled WGS sequence"/>
</dbReference>
<dbReference type="AlphaFoldDB" id="A0A9P8Q5T2"/>